<reference evidence="1 3" key="2">
    <citation type="submission" date="2020-03" db="EMBL/GenBank/DDBJ databases">
        <title>Genomic Encyclopedia of Type Strains, Phase IV (KMG-IV): sequencing the most valuable type-strain genomes for metagenomic binning, comparative biology and taxonomic classification.</title>
        <authorList>
            <person name="Goeker M."/>
        </authorList>
    </citation>
    <scope>NUCLEOTIDE SEQUENCE [LARGE SCALE GENOMIC DNA]</scope>
    <source>
        <strain evidence="1 3">DSM 105722</strain>
    </source>
</reference>
<dbReference type="GeneID" id="86890320"/>
<name>A0A7X5YFY9_9BACT</name>
<dbReference type="EMBL" id="JAATLI010000018">
    <property type="protein sequence ID" value="NJC20463.1"/>
    <property type="molecule type" value="Genomic_DNA"/>
</dbReference>
<dbReference type="PANTHER" id="PTHR38440">
    <property type="entry name" value="UPF0398 PROTEIN YPSA"/>
    <property type="match status" value="1"/>
</dbReference>
<dbReference type="SUPFAM" id="SSF102405">
    <property type="entry name" value="MCP/YpsA-like"/>
    <property type="match status" value="1"/>
</dbReference>
<dbReference type="Proteomes" id="UP000576368">
    <property type="component" value="Unassembled WGS sequence"/>
</dbReference>
<dbReference type="Pfam" id="PF06908">
    <property type="entry name" value="YpsA"/>
    <property type="match status" value="1"/>
</dbReference>
<evidence type="ECO:0000313" key="1">
    <source>
        <dbReference type="EMBL" id="NJC20463.1"/>
    </source>
</evidence>
<proteinExistence type="predicted"/>
<dbReference type="EMBL" id="CP043839">
    <property type="protein sequence ID" value="WOF11384.1"/>
    <property type="molecule type" value="Genomic_DNA"/>
</dbReference>
<evidence type="ECO:0000313" key="4">
    <source>
        <dbReference type="Proteomes" id="UP001302374"/>
    </source>
</evidence>
<dbReference type="InterPro" id="IPR010697">
    <property type="entry name" value="YspA"/>
</dbReference>
<gene>
    <name evidence="2" type="ORF">F1644_03440</name>
    <name evidence="1" type="ORF">GGR15_004115</name>
</gene>
<sequence>MKQEEKKVAAFTGHRKQRLMQENKDYRNFSGQIRGKVITMIKNLYEEGFREFYSGMAEGFDMIAAEAVLQLKEQYEDMTLAAAIPFRAQAEWFDPQDQLLYRELLKKADRVVMLSEKYYRGCYLRRDTYMVSRASMVIAYWDNVCNGGTYHTVKKAVETGREVINLFTGEVITDITALQNNHEPNKPNIKWTD</sequence>
<dbReference type="Proteomes" id="UP001302374">
    <property type="component" value="Chromosome"/>
</dbReference>
<dbReference type="PANTHER" id="PTHR38440:SF1">
    <property type="entry name" value="UPF0398 PROTEIN SPR0331"/>
    <property type="match status" value="1"/>
</dbReference>
<organism evidence="1 3">
    <name type="scientific">Butyricimonas paravirosa</name>
    <dbReference type="NCBI Taxonomy" id="1472417"/>
    <lineage>
        <taxon>Bacteria</taxon>
        <taxon>Pseudomonadati</taxon>
        <taxon>Bacteroidota</taxon>
        <taxon>Bacteroidia</taxon>
        <taxon>Bacteroidales</taxon>
        <taxon>Odoribacteraceae</taxon>
        <taxon>Butyricimonas</taxon>
    </lineage>
</organism>
<evidence type="ECO:0000313" key="3">
    <source>
        <dbReference type="Proteomes" id="UP000576368"/>
    </source>
</evidence>
<dbReference type="RefSeq" id="WP_071149225.1">
    <property type="nucleotide sequence ID" value="NZ_BMPA01000017.1"/>
</dbReference>
<dbReference type="Gene3D" id="3.40.50.450">
    <property type="match status" value="1"/>
</dbReference>
<accession>A0A7X5YFY9</accession>
<evidence type="ECO:0000313" key="2">
    <source>
        <dbReference type="EMBL" id="WOF11384.1"/>
    </source>
</evidence>
<protein>
    <submittedName>
        <fullName evidence="2">DUF1273 family protein</fullName>
    </submittedName>
    <submittedName>
        <fullName evidence="1">Putative phage-like protein YoqJ</fullName>
    </submittedName>
</protein>
<keyword evidence="4" id="KW-1185">Reference proteome</keyword>
<reference evidence="2 4" key="1">
    <citation type="submission" date="2019-09" db="EMBL/GenBank/DDBJ databases">
        <title>Butyricimonas paravirosa DSM 105722 (=214-4 = JCM 18677 = CCUG 65563).</title>
        <authorList>
            <person name="Le Roy T."/>
            <person name="Cani P.D."/>
        </authorList>
    </citation>
    <scope>NUCLEOTIDE SEQUENCE [LARGE SCALE GENOMIC DNA]</scope>
    <source>
        <strain evidence="2 4">DSM 105722</strain>
    </source>
</reference>
<dbReference type="AlphaFoldDB" id="A0A7X5YFY9"/>